<organism evidence="1 2">
    <name type="scientific">Flavivirga eckloniae</name>
    <dbReference type="NCBI Taxonomy" id="1803846"/>
    <lineage>
        <taxon>Bacteria</taxon>
        <taxon>Pseudomonadati</taxon>
        <taxon>Bacteroidota</taxon>
        <taxon>Flavobacteriia</taxon>
        <taxon>Flavobacteriales</taxon>
        <taxon>Flavobacteriaceae</taxon>
        <taxon>Flavivirga</taxon>
    </lineage>
</organism>
<evidence type="ECO:0000313" key="1">
    <source>
        <dbReference type="EMBL" id="AUP81110.1"/>
    </source>
</evidence>
<dbReference type="KEGG" id="fek:C1H87_21295"/>
<dbReference type="InterPro" id="IPR011466">
    <property type="entry name" value="DUF1572"/>
</dbReference>
<dbReference type="Gene3D" id="1.20.120.450">
    <property type="entry name" value="dinb family like domain"/>
    <property type="match status" value="1"/>
</dbReference>
<dbReference type="OrthoDB" id="893570at2"/>
<gene>
    <name evidence="1" type="ORF">C1H87_21295</name>
</gene>
<accession>A0A2K9PVL1</accession>
<sequence>MLTKTLIKIFNRDLNKLKIEITSYKNEEDLWLLSEEISNTAGNLCLHIVGNLNHFIGATLGTTGYVRQREQEFSLKNVLRTELLQQIDDTIQMVESVLGNLSAEDLEKRYPIDVFKAPMTTEYFLVHLTTHLSYHLGQINYHRRLIAS</sequence>
<name>A0A2K9PVL1_9FLAO</name>
<dbReference type="Pfam" id="PF07609">
    <property type="entry name" value="DUF1572"/>
    <property type="match status" value="1"/>
</dbReference>
<keyword evidence="2" id="KW-1185">Reference proteome</keyword>
<dbReference type="AlphaFoldDB" id="A0A2K9PVL1"/>
<proteinExistence type="predicted"/>
<dbReference type="InterPro" id="IPR034660">
    <property type="entry name" value="DinB/YfiT-like"/>
</dbReference>
<dbReference type="SUPFAM" id="SSF109854">
    <property type="entry name" value="DinB/YfiT-like putative metalloenzymes"/>
    <property type="match status" value="1"/>
</dbReference>
<reference evidence="1 2" key="1">
    <citation type="submission" date="2018-01" db="EMBL/GenBank/DDBJ databases">
        <title>Complete genome sequence of Flavivirga eckloniae ECD14 isolated from seaweed Ecklonia cava.</title>
        <authorList>
            <person name="Lee J.H."/>
            <person name="Baik K.S."/>
            <person name="Seong C.N."/>
        </authorList>
    </citation>
    <scope>NUCLEOTIDE SEQUENCE [LARGE SCALE GENOMIC DNA]</scope>
    <source>
        <strain evidence="1 2">ECD14</strain>
    </source>
</reference>
<evidence type="ECO:0000313" key="2">
    <source>
        <dbReference type="Proteomes" id="UP000235826"/>
    </source>
</evidence>
<protein>
    <submittedName>
        <fullName evidence="1">DinB superfamily protein</fullName>
    </submittedName>
</protein>
<dbReference type="Proteomes" id="UP000235826">
    <property type="component" value="Chromosome"/>
</dbReference>
<dbReference type="RefSeq" id="WP_102757753.1">
    <property type="nucleotide sequence ID" value="NZ_CP025791.1"/>
</dbReference>
<dbReference type="EMBL" id="CP025791">
    <property type="protein sequence ID" value="AUP81110.1"/>
    <property type="molecule type" value="Genomic_DNA"/>
</dbReference>